<accession>A0ACB5T4F8</accession>
<proteinExistence type="predicted"/>
<comment type="caution">
    <text evidence="1">The sequence shown here is derived from an EMBL/GenBank/DDBJ whole genome shotgun (WGS) entry which is preliminary data.</text>
</comment>
<dbReference type="Proteomes" id="UP001165064">
    <property type="component" value="Unassembled WGS sequence"/>
</dbReference>
<reference evidence="1" key="1">
    <citation type="submission" date="2023-04" db="EMBL/GenBank/DDBJ databases">
        <title>Ambrosiozyma monospora NBRC 10751.</title>
        <authorList>
            <person name="Ichikawa N."/>
            <person name="Sato H."/>
            <person name="Tonouchi N."/>
        </authorList>
    </citation>
    <scope>NUCLEOTIDE SEQUENCE</scope>
    <source>
        <strain evidence="1">NBRC 10751</strain>
    </source>
</reference>
<dbReference type="EMBL" id="BSXS01002876">
    <property type="protein sequence ID" value="GME80056.1"/>
    <property type="molecule type" value="Genomic_DNA"/>
</dbReference>
<evidence type="ECO:0000313" key="1">
    <source>
        <dbReference type="EMBL" id="GME80056.1"/>
    </source>
</evidence>
<protein>
    <submittedName>
        <fullName evidence="1">Unnamed protein product</fullName>
    </submittedName>
</protein>
<organism evidence="1 2">
    <name type="scientific">Ambrosiozyma monospora</name>
    <name type="common">Yeast</name>
    <name type="synonym">Endomycopsis monosporus</name>
    <dbReference type="NCBI Taxonomy" id="43982"/>
    <lineage>
        <taxon>Eukaryota</taxon>
        <taxon>Fungi</taxon>
        <taxon>Dikarya</taxon>
        <taxon>Ascomycota</taxon>
        <taxon>Saccharomycotina</taxon>
        <taxon>Pichiomycetes</taxon>
        <taxon>Pichiales</taxon>
        <taxon>Pichiaceae</taxon>
        <taxon>Ambrosiozyma</taxon>
    </lineage>
</organism>
<name>A0ACB5T4F8_AMBMO</name>
<keyword evidence="2" id="KW-1185">Reference proteome</keyword>
<gene>
    <name evidence="1" type="ORF">Amon02_000426200</name>
</gene>
<sequence length="229" mass="25442">MVNIAILSGGTATNSILDIFQQLSTTNLSLNDDNASPPSQNKHDQSQEPFIAHILPVSDNGGSTSEIIRVLGGCSVGDLRSRITRLIPSSNPGLKELLSHRLPMDPQLAKFEWNSIVDGSHELWANIDPPTKEIVRSFLIHVHTELLKRSRNSTKNFRFELASVGNLFLTGARLFCGSLDSAIELMLRICNMVRLSLDNLKYPILPRRILRKILKGLLTPKKSSLITRI</sequence>
<evidence type="ECO:0000313" key="2">
    <source>
        <dbReference type="Proteomes" id="UP001165064"/>
    </source>
</evidence>